<accession>A0A7D9DPM7</accession>
<dbReference type="AlphaFoldDB" id="A0A7D9DPM7"/>
<evidence type="ECO:0000313" key="3">
    <source>
        <dbReference type="Proteomes" id="UP001152795"/>
    </source>
</evidence>
<dbReference type="SMART" id="SM00233">
    <property type="entry name" value="PH"/>
    <property type="match status" value="1"/>
</dbReference>
<dbReference type="FunFam" id="2.30.29.30:FF:000286">
    <property type="entry name" value="PH-protein kinase domain containing protein"/>
    <property type="match status" value="1"/>
</dbReference>
<comment type="caution">
    <text evidence="2">The sequence shown here is derived from an EMBL/GenBank/DDBJ whole genome shotgun (WGS) entry which is preliminary data.</text>
</comment>
<dbReference type="InterPro" id="IPR011993">
    <property type="entry name" value="PH-like_dom_sf"/>
</dbReference>
<dbReference type="PROSITE" id="PS50001">
    <property type="entry name" value="SH2"/>
    <property type="match status" value="1"/>
</dbReference>
<dbReference type="CDD" id="cd10573">
    <property type="entry name" value="PH_DAPP1"/>
    <property type="match status" value="1"/>
</dbReference>
<name>A0A7D9DPM7_PARCT</name>
<dbReference type="Gene3D" id="3.30.505.10">
    <property type="entry name" value="SH2 domain"/>
    <property type="match status" value="1"/>
</dbReference>
<keyword evidence="3" id="KW-1185">Reference proteome</keyword>
<sequence length="269" mass="31148">MASSPVQESELDQDQDQTNNSAETMRNDELEQISWYHPNMNRHMSEGLLMANGEDGSYLLRPSKKEGQLSLSVRCANSVKHFQIGWDGHKYTFGMGKFDCLSEFVEHFENKPLIGGDSGILTLLKYPYPRDVEEPNEYETVRVHAEWGKSRDRSVRDKGNLAIATREGYLTKQGGRIKNWKTRWFVVVANDLKYYKVKGDNLPLRTLDLTKCEEIEEDKSQGKANCFKIVMPFRTFYCYASSKQEADEWVKLLRWKMGSGNHNRINSKR</sequence>
<dbReference type="InterPro" id="IPR036860">
    <property type="entry name" value="SH2_dom_sf"/>
</dbReference>
<evidence type="ECO:0000313" key="2">
    <source>
        <dbReference type="EMBL" id="CAB3990335.1"/>
    </source>
</evidence>
<dbReference type="InterPro" id="IPR051707">
    <property type="entry name" value="PI-Interact_SigTrans_Reg"/>
</dbReference>
<dbReference type="InterPro" id="IPR000980">
    <property type="entry name" value="SH2"/>
</dbReference>
<proteinExistence type="predicted"/>
<dbReference type="OrthoDB" id="185175at2759"/>
<keyword evidence="1" id="KW-0727">SH2 domain</keyword>
<dbReference type="PANTHER" id="PTHR14336">
    <property type="entry name" value="TANDEM PH DOMAIN CONTAINING PROTEIN"/>
    <property type="match status" value="1"/>
</dbReference>
<dbReference type="PRINTS" id="PR00401">
    <property type="entry name" value="SH2DOMAIN"/>
</dbReference>
<dbReference type="SMART" id="SM00252">
    <property type="entry name" value="SH2"/>
    <property type="match status" value="1"/>
</dbReference>
<dbReference type="Pfam" id="PF00017">
    <property type="entry name" value="SH2"/>
    <property type="match status" value="1"/>
</dbReference>
<reference evidence="2" key="1">
    <citation type="submission" date="2020-04" db="EMBL/GenBank/DDBJ databases">
        <authorList>
            <person name="Alioto T."/>
            <person name="Alioto T."/>
            <person name="Gomez Garrido J."/>
        </authorList>
    </citation>
    <scope>NUCLEOTIDE SEQUENCE</scope>
    <source>
        <strain evidence="2">A484AB</strain>
    </source>
</reference>
<protein>
    <submittedName>
        <fullName evidence="2">Uncharacterized protein</fullName>
    </submittedName>
</protein>
<organism evidence="2 3">
    <name type="scientific">Paramuricea clavata</name>
    <name type="common">Red gorgonian</name>
    <name type="synonym">Violescent sea-whip</name>
    <dbReference type="NCBI Taxonomy" id="317549"/>
    <lineage>
        <taxon>Eukaryota</taxon>
        <taxon>Metazoa</taxon>
        <taxon>Cnidaria</taxon>
        <taxon>Anthozoa</taxon>
        <taxon>Octocorallia</taxon>
        <taxon>Malacalcyonacea</taxon>
        <taxon>Plexauridae</taxon>
        <taxon>Paramuricea</taxon>
    </lineage>
</organism>
<dbReference type="PROSITE" id="PS50003">
    <property type="entry name" value="PH_DOMAIN"/>
    <property type="match status" value="1"/>
</dbReference>
<dbReference type="EMBL" id="CACRXK020001643">
    <property type="protein sequence ID" value="CAB3990335.1"/>
    <property type="molecule type" value="Genomic_DNA"/>
</dbReference>
<evidence type="ECO:0000256" key="1">
    <source>
        <dbReference type="ARBA" id="ARBA00022999"/>
    </source>
</evidence>
<dbReference type="SUPFAM" id="SSF55550">
    <property type="entry name" value="SH2 domain"/>
    <property type="match status" value="1"/>
</dbReference>
<gene>
    <name evidence="2" type="ORF">PACLA_8A015611</name>
</gene>
<dbReference type="PANTHER" id="PTHR14336:SF15">
    <property type="entry name" value="DUAL ADAPTER FOR PHOSPHOTYROSINE AND 3-PHOSPHOTYROSINE AND 3-PHOSPHOINOSITIDE"/>
    <property type="match status" value="1"/>
</dbReference>
<dbReference type="Gene3D" id="2.30.29.30">
    <property type="entry name" value="Pleckstrin-homology domain (PH domain)/Phosphotyrosine-binding domain (PTB)"/>
    <property type="match status" value="1"/>
</dbReference>
<dbReference type="InterPro" id="IPR001849">
    <property type="entry name" value="PH_domain"/>
</dbReference>
<dbReference type="Proteomes" id="UP001152795">
    <property type="component" value="Unassembled WGS sequence"/>
</dbReference>
<dbReference type="SUPFAM" id="SSF50729">
    <property type="entry name" value="PH domain-like"/>
    <property type="match status" value="1"/>
</dbReference>
<dbReference type="Pfam" id="PF00169">
    <property type="entry name" value="PH"/>
    <property type="match status" value="1"/>
</dbReference>